<dbReference type="InterPro" id="IPR001789">
    <property type="entry name" value="Sig_transdc_resp-reg_receiver"/>
</dbReference>
<sequence>MLFAKKNRRIKRLLIVEDEPLVAFDTERYLTDEGFGIAATVDTVAEAIALLGSGEVDLVLVDVTLPDGSGIAVAEAARARGVHALFVTGDCPMEARGVAAGCLAKPYAQRDLLQSICAIDDVLRGKKPRRLPGGFSLFLETAA</sequence>
<dbReference type="InterPro" id="IPR050595">
    <property type="entry name" value="Bact_response_regulator"/>
</dbReference>
<dbReference type="SMART" id="SM00448">
    <property type="entry name" value="REC"/>
    <property type="match status" value="1"/>
</dbReference>
<dbReference type="Proteomes" id="UP000266568">
    <property type="component" value="Unassembled WGS sequence"/>
</dbReference>
<dbReference type="InterPro" id="IPR011006">
    <property type="entry name" value="CheY-like_superfamily"/>
</dbReference>
<protein>
    <submittedName>
        <fullName evidence="4">Response regulator receiver domain-containing protein</fullName>
    </submittedName>
</protein>
<keyword evidence="5" id="KW-1185">Reference proteome</keyword>
<proteinExistence type="predicted"/>
<dbReference type="OrthoDB" id="7471842at2"/>
<dbReference type="PANTHER" id="PTHR44591:SF3">
    <property type="entry name" value="RESPONSE REGULATORY DOMAIN-CONTAINING PROTEIN"/>
    <property type="match status" value="1"/>
</dbReference>
<evidence type="ECO:0000256" key="2">
    <source>
        <dbReference type="PROSITE-ProRule" id="PRU00169"/>
    </source>
</evidence>
<feature type="domain" description="Response regulatory" evidence="3">
    <location>
        <begin position="12"/>
        <end position="120"/>
    </location>
</feature>
<dbReference type="Gene3D" id="3.40.50.2300">
    <property type="match status" value="1"/>
</dbReference>
<dbReference type="Pfam" id="PF00072">
    <property type="entry name" value="Response_reg"/>
    <property type="match status" value="1"/>
</dbReference>
<feature type="modified residue" description="4-aspartylphosphate" evidence="2">
    <location>
        <position position="62"/>
    </location>
</feature>
<dbReference type="AlphaFoldDB" id="A0A397NM28"/>
<dbReference type="GO" id="GO:0000160">
    <property type="term" value="P:phosphorelay signal transduction system"/>
    <property type="evidence" value="ECO:0007669"/>
    <property type="project" value="InterPro"/>
</dbReference>
<organism evidence="4 5">
    <name type="scientific">Hephaestia caeni</name>
    <dbReference type="NCBI Taxonomy" id="645617"/>
    <lineage>
        <taxon>Bacteria</taxon>
        <taxon>Pseudomonadati</taxon>
        <taxon>Pseudomonadota</taxon>
        <taxon>Alphaproteobacteria</taxon>
        <taxon>Sphingomonadales</taxon>
        <taxon>Sphingomonadaceae</taxon>
        <taxon>Hephaestia</taxon>
    </lineage>
</organism>
<dbReference type="SUPFAM" id="SSF52172">
    <property type="entry name" value="CheY-like"/>
    <property type="match status" value="1"/>
</dbReference>
<evidence type="ECO:0000256" key="1">
    <source>
        <dbReference type="ARBA" id="ARBA00022553"/>
    </source>
</evidence>
<evidence type="ECO:0000259" key="3">
    <source>
        <dbReference type="PROSITE" id="PS50110"/>
    </source>
</evidence>
<gene>
    <name evidence="4" type="ORF">DFR49_3933</name>
</gene>
<evidence type="ECO:0000313" key="5">
    <source>
        <dbReference type="Proteomes" id="UP000266568"/>
    </source>
</evidence>
<accession>A0A397NM28</accession>
<dbReference type="EMBL" id="QXDC01000005">
    <property type="protein sequence ID" value="RIA36649.1"/>
    <property type="molecule type" value="Genomic_DNA"/>
</dbReference>
<comment type="caution">
    <text evidence="4">The sequence shown here is derived from an EMBL/GenBank/DDBJ whole genome shotgun (WGS) entry which is preliminary data.</text>
</comment>
<reference evidence="4 5" key="1">
    <citation type="submission" date="2018-08" db="EMBL/GenBank/DDBJ databases">
        <title>Genomic Encyclopedia of Type Strains, Phase IV (KMG-IV): sequencing the most valuable type-strain genomes for metagenomic binning, comparative biology and taxonomic classification.</title>
        <authorList>
            <person name="Goeker M."/>
        </authorList>
    </citation>
    <scope>NUCLEOTIDE SEQUENCE [LARGE SCALE GENOMIC DNA]</scope>
    <source>
        <strain evidence="4 5">DSM 25527</strain>
    </source>
</reference>
<evidence type="ECO:0000313" key="4">
    <source>
        <dbReference type="EMBL" id="RIA36649.1"/>
    </source>
</evidence>
<dbReference type="PANTHER" id="PTHR44591">
    <property type="entry name" value="STRESS RESPONSE REGULATOR PROTEIN 1"/>
    <property type="match status" value="1"/>
</dbReference>
<name>A0A397NM28_9SPHN</name>
<dbReference type="PROSITE" id="PS50110">
    <property type="entry name" value="RESPONSE_REGULATORY"/>
    <property type="match status" value="1"/>
</dbReference>
<dbReference type="RefSeq" id="WP_119037372.1">
    <property type="nucleotide sequence ID" value="NZ_QXDC01000005.1"/>
</dbReference>
<keyword evidence="1 2" id="KW-0597">Phosphoprotein</keyword>